<dbReference type="GO" id="GO:0005524">
    <property type="term" value="F:ATP binding"/>
    <property type="evidence" value="ECO:0007669"/>
    <property type="project" value="UniProtKB-UniRule"/>
</dbReference>
<comment type="pathway">
    <text evidence="1">Amino-sugar metabolism; 1,6-anhydro-N-acetylmuramate degradation.</text>
</comment>
<dbReference type="PANTHER" id="PTHR30605">
    <property type="entry name" value="ANHYDRO-N-ACETYLMURAMIC ACID KINASE"/>
    <property type="match status" value="1"/>
</dbReference>
<dbReference type="UniPathway" id="UPA00544"/>
<dbReference type="GO" id="GO:0016301">
    <property type="term" value="F:kinase activity"/>
    <property type="evidence" value="ECO:0007669"/>
    <property type="project" value="UniProtKB-KW"/>
</dbReference>
<keyword evidence="1" id="KW-0808">Transferase</keyword>
<dbReference type="EMBL" id="MAJU01000031">
    <property type="protein sequence ID" value="OCH17186.1"/>
    <property type="molecule type" value="Genomic_DNA"/>
</dbReference>
<dbReference type="NCBIfam" id="NF007148">
    <property type="entry name" value="PRK09585.3-2"/>
    <property type="match status" value="1"/>
</dbReference>
<dbReference type="InterPro" id="IPR043129">
    <property type="entry name" value="ATPase_NBD"/>
</dbReference>
<accession>A0A1B9NU45</accession>
<dbReference type="Gene3D" id="3.30.420.40">
    <property type="match status" value="2"/>
</dbReference>
<dbReference type="AlphaFoldDB" id="A0A1B9NU45"/>
<protein>
    <recommendedName>
        <fullName evidence="1">Anhydro-N-acetylmuramic acid kinase</fullName>
        <ecNumber evidence="1">2.7.1.170</ecNumber>
    </recommendedName>
    <alternativeName>
        <fullName evidence="1">AnhMurNAc kinase</fullName>
    </alternativeName>
</protein>
<dbReference type="Pfam" id="PF03702">
    <property type="entry name" value="AnmK"/>
    <property type="match status" value="1"/>
</dbReference>
<dbReference type="HAMAP" id="MF_01270">
    <property type="entry name" value="AnhMurNAc_kinase"/>
    <property type="match status" value="1"/>
</dbReference>
<dbReference type="GO" id="GO:0006040">
    <property type="term" value="P:amino sugar metabolic process"/>
    <property type="evidence" value="ECO:0007669"/>
    <property type="project" value="InterPro"/>
</dbReference>
<sequence>MEKYVGLMSGTSLDGVDAVLVETNGTEITLLGHADYPMDAQLKSDVLSVCTGQATNLKMIGEIDHRLGHLFADATLHLLNTLSVDPASITAIGSHGQTLFHSPDTQYPFTTQLGDANIIAAKTGINTIADFRRKDMALGGQGAPLVPAFHHTLFGKPESTLIVLNIGGISNISILQKNSPVIGYDTGPGNMLMDAWIYEHKQKNYDHNGEWARHGIIINPLLSKLKQHSYFARPYPKSTGRELFNLEWFTQYIENQSYKAQDVQATLLEFTVTTIVDQITTFRVGSEAKLLVCGGGAHNQYLMDRLQQYLPKWAVSTTNDYNVDSDNMEAMAFAWLAHQRVHDRPSNEPDVTGASRYASLGVIYPAF</sequence>
<keyword evidence="1" id="KW-0119">Carbohydrate metabolism</keyword>
<dbReference type="InterPro" id="IPR005338">
    <property type="entry name" value="Anhydro_N_Ac-Mur_kinase"/>
</dbReference>
<dbReference type="OrthoDB" id="9763949at2"/>
<gene>
    <name evidence="1" type="primary">anmK</name>
    <name evidence="2" type="ORF">A6E04_20255</name>
</gene>
<evidence type="ECO:0000313" key="2">
    <source>
        <dbReference type="EMBL" id="OCH17186.1"/>
    </source>
</evidence>
<dbReference type="RefSeq" id="WP_065612228.1">
    <property type="nucleotide sequence ID" value="NZ_CAWMPN010000031.1"/>
</dbReference>
<comment type="function">
    <text evidence="1">Catalyzes the specific phosphorylation of 1,6-anhydro-N-acetylmuramic acid (anhMurNAc) with the simultaneous cleavage of the 1,6-anhydro ring, generating MurNAc-6-P. Is required for the utilization of anhMurNAc either imported from the medium or derived from its own cell wall murein, and thus plays a role in cell wall recycling.</text>
</comment>
<dbReference type="GO" id="GO:0016773">
    <property type="term" value="F:phosphotransferase activity, alcohol group as acceptor"/>
    <property type="evidence" value="ECO:0007669"/>
    <property type="project" value="UniProtKB-UniRule"/>
</dbReference>
<dbReference type="SUPFAM" id="SSF53067">
    <property type="entry name" value="Actin-like ATPase domain"/>
    <property type="match status" value="1"/>
</dbReference>
<dbReference type="Proteomes" id="UP000093523">
    <property type="component" value="Unassembled WGS sequence"/>
</dbReference>
<keyword evidence="1" id="KW-0067">ATP-binding</keyword>
<dbReference type="CDD" id="cd24050">
    <property type="entry name" value="ASKHA_NBD_ANMK"/>
    <property type="match status" value="1"/>
</dbReference>
<comment type="pathway">
    <text evidence="1">Cell wall biogenesis; peptidoglycan recycling.</text>
</comment>
<reference evidence="2 3" key="1">
    <citation type="submission" date="2016-06" db="EMBL/GenBank/DDBJ databases">
        <authorList>
            <person name="Kjaerup R.B."/>
            <person name="Dalgaard T.S."/>
            <person name="Juul-Madsen H.R."/>
        </authorList>
    </citation>
    <scope>NUCLEOTIDE SEQUENCE [LARGE SCALE GENOMIC DNA]</scope>
    <source>
        <strain evidence="2 3">1S159</strain>
    </source>
</reference>
<proteinExistence type="inferred from homology"/>
<dbReference type="STRING" id="688.A6E04_20255"/>
<dbReference type="NCBIfam" id="NF007139">
    <property type="entry name" value="PRK09585.1-3"/>
    <property type="match status" value="1"/>
</dbReference>
<comment type="caution">
    <text evidence="2">The sequence shown here is derived from an EMBL/GenBank/DDBJ whole genome shotgun (WGS) entry which is preliminary data.</text>
</comment>
<comment type="similarity">
    <text evidence="1">Belongs to the anhydro-N-acetylmuramic acid kinase family.</text>
</comment>
<feature type="binding site" evidence="1">
    <location>
        <begin position="10"/>
        <end position="17"/>
    </location>
    <ligand>
        <name>ATP</name>
        <dbReference type="ChEBI" id="CHEBI:30616"/>
    </ligand>
</feature>
<organism evidence="2 3">
    <name type="scientific">Aliivibrio logei</name>
    <name type="common">Vibrio logei</name>
    <dbReference type="NCBI Taxonomy" id="688"/>
    <lineage>
        <taxon>Bacteria</taxon>
        <taxon>Pseudomonadati</taxon>
        <taxon>Pseudomonadota</taxon>
        <taxon>Gammaproteobacteria</taxon>
        <taxon>Vibrionales</taxon>
        <taxon>Vibrionaceae</taxon>
        <taxon>Aliivibrio</taxon>
    </lineage>
</organism>
<dbReference type="PANTHER" id="PTHR30605:SF0">
    <property type="entry name" value="ANHYDRO-N-ACETYLMURAMIC ACID KINASE"/>
    <property type="match status" value="1"/>
</dbReference>
<comment type="catalytic activity">
    <reaction evidence="1">
        <text>1,6-anhydro-N-acetyl-beta-muramate + ATP + H2O = N-acetyl-D-muramate 6-phosphate + ADP + H(+)</text>
        <dbReference type="Rhea" id="RHEA:24952"/>
        <dbReference type="ChEBI" id="CHEBI:15377"/>
        <dbReference type="ChEBI" id="CHEBI:15378"/>
        <dbReference type="ChEBI" id="CHEBI:30616"/>
        <dbReference type="ChEBI" id="CHEBI:58690"/>
        <dbReference type="ChEBI" id="CHEBI:58722"/>
        <dbReference type="ChEBI" id="CHEBI:456216"/>
        <dbReference type="EC" id="2.7.1.170"/>
    </reaction>
</comment>
<name>A0A1B9NU45_ALILO</name>
<keyword evidence="1" id="KW-0547">Nucleotide-binding</keyword>
<dbReference type="UniPathway" id="UPA00343"/>
<dbReference type="GO" id="GO:0009254">
    <property type="term" value="P:peptidoglycan turnover"/>
    <property type="evidence" value="ECO:0007669"/>
    <property type="project" value="UniProtKB-UniRule"/>
</dbReference>
<keyword evidence="1 2" id="KW-0418">Kinase</keyword>
<dbReference type="GO" id="GO:0097175">
    <property type="term" value="P:1,6-anhydro-N-acetyl-beta-muramic acid catabolic process"/>
    <property type="evidence" value="ECO:0007669"/>
    <property type="project" value="UniProtKB-UniRule"/>
</dbReference>
<evidence type="ECO:0000313" key="3">
    <source>
        <dbReference type="Proteomes" id="UP000093523"/>
    </source>
</evidence>
<dbReference type="EC" id="2.7.1.170" evidence="1"/>
<evidence type="ECO:0000256" key="1">
    <source>
        <dbReference type="HAMAP-Rule" id="MF_01270"/>
    </source>
</evidence>